<evidence type="ECO:0000313" key="5">
    <source>
        <dbReference type="EMBL" id="AKF02921.1"/>
    </source>
</evidence>
<evidence type="ECO:0000313" key="6">
    <source>
        <dbReference type="Proteomes" id="UP000034883"/>
    </source>
</evidence>
<feature type="signal peptide" evidence="4">
    <location>
        <begin position="1"/>
        <end position="23"/>
    </location>
</feature>
<name>A0A0F6VYU4_9BACT</name>
<dbReference type="InterPro" id="IPR011990">
    <property type="entry name" value="TPR-like_helical_dom_sf"/>
</dbReference>
<dbReference type="InterPro" id="IPR019734">
    <property type="entry name" value="TPR_rpt"/>
</dbReference>
<dbReference type="EMBL" id="CP011125">
    <property type="protein sequence ID" value="AKF02921.1"/>
    <property type="molecule type" value="Genomic_DNA"/>
</dbReference>
<proteinExistence type="predicted"/>
<keyword evidence="3" id="KW-1133">Transmembrane helix</keyword>
<dbReference type="PROSITE" id="PS50005">
    <property type="entry name" value="TPR"/>
    <property type="match status" value="1"/>
</dbReference>
<feature type="repeat" description="TPR" evidence="1">
    <location>
        <begin position="30"/>
        <end position="63"/>
    </location>
</feature>
<evidence type="ECO:0000256" key="4">
    <source>
        <dbReference type="SAM" id="SignalP"/>
    </source>
</evidence>
<keyword evidence="4" id="KW-0732">Signal</keyword>
<dbReference type="Gene3D" id="1.25.40.10">
    <property type="entry name" value="Tetratricopeptide repeat domain"/>
    <property type="match status" value="1"/>
</dbReference>
<dbReference type="KEGG" id="samy:DB32_000069"/>
<accession>A0A0F6VYU4</accession>
<keyword evidence="3" id="KW-0472">Membrane</keyword>
<organism evidence="5 6">
    <name type="scientific">Sandaracinus amylolyticus</name>
    <dbReference type="NCBI Taxonomy" id="927083"/>
    <lineage>
        <taxon>Bacteria</taxon>
        <taxon>Pseudomonadati</taxon>
        <taxon>Myxococcota</taxon>
        <taxon>Polyangia</taxon>
        <taxon>Polyangiales</taxon>
        <taxon>Sandaracinaceae</taxon>
        <taxon>Sandaracinus</taxon>
    </lineage>
</organism>
<evidence type="ECO:0000256" key="3">
    <source>
        <dbReference type="SAM" id="Phobius"/>
    </source>
</evidence>
<evidence type="ECO:0000256" key="2">
    <source>
        <dbReference type="SAM" id="MobiDB-lite"/>
    </source>
</evidence>
<feature type="region of interest" description="Disordered" evidence="2">
    <location>
        <begin position="118"/>
        <end position="153"/>
    </location>
</feature>
<dbReference type="Proteomes" id="UP000034883">
    <property type="component" value="Chromosome"/>
</dbReference>
<feature type="transmembrane region" description="Helical" evidence="3">
    <location>
        <begin position="205"/>
        <end position="229"/>
    </location>
</feature>
<protein>
    <recommendedName>
        <fullName evidence="7">Tetratricopeptide repeat protein</fullName>
    </recommendedName>
</protein>
<evidence type="ECO:0008006" key="7">
    <source>
        <dbReference type="Google" id="ProtNLM"/>
    </source>
</evidence>
<dbReference type="RefSeq" id="WP_053230413.1">
    <property type="nucleotide sequence ID" value="NZ_CP011125.1"/>
</dbReference>
<dbReference type="OrthoDB" id="5497646at2"/>
<evidence type="ECO:0000256" key="1">
    <source>
        <dbReference type="PROSITE-ProRule" id="PRU00339"/>
    </source>
</evidence>
<keyword evidence="1" id="KW-0802">TPR repeat</keyword>
<gene>
    <name evidence="5" type="ORF">DB32_000069</name>
</gene>
<dbReference type="AlphaFoldDB" id="A0A0F6VYU4"/>
<dbReference type="STRING" id="927083.DB32_000069"/>
<keyword evidence="3" id="KW-0812">Transmembrane</keyword>
<reference evidence="5 6" key="1">
    <citation type="submission" date="2015-03" db="EMBL/GenBank/DDBJ databases">
        <title>Genome assembly of Sandaracinus amylolyticus DSM 53668.</title>
        <authorList>
            <person name="Sharma G."/>
            <person name="Subramanian S."/>
        </authorList>
    </citation>
    <scope>NUCLEOTIDE SEQUENCE [LARGE SCALE GENOMIC DNA]</scope>
    <source>
        <strain evidence="5 6">DSM 53668</strain>
    </source>
</reference>
<feature type="compositionally biased region" description="Low complexity" evidence="2">
    <location>
        <begin position="119"/>
        <end position="141"/>
    </location>
</feature>
<dbReference type="SUPFAM" id="SSF48452">
    <property type="entry name" value="TPR-like"/>
    <property type="match status" value="1"/>
</dbReference>
<keyword evidence="6" id="KW-1185">Reference proteome</keyword>
<feature type="chain" id="PRO_5002511430" description="Tetratricopeptide repeat protein" evidence="4">
    <location>
        <begin position="24"/>
        <end position="262"/>
    </location>
</feature>
<sequence length="262" mass="27301">MRWIVSMALALALALGSAASASAQEEPPEFQGLVDRGMQHYAAREYEQAIELFQQAFAMRGEPELVYNIARSYERLARRDDAIREYERFVALPGTTAELRTRALGSIAALREEARLEAASRAAATPPPSATASASTAPPSETRAEPQQGGSSGVGTAGWVLTGIGGAAVVAGVITGVIAFDRNAAFEDATLRSEQIALRDEVRTYALVTDVLLIGGGVIAATGIVLAIVGASESSGSERADATRVIPLVSPEVAGVGVSGRF</sequence>